<evidence type="ECO:0000313" key="2">
    <source>
        <dbReference type="EMBL" id="CAF1388603.1"/>
    </source>
</evidence>
<dbReference type="AlphaFoldDB" id="A0A819LMR8"/>
<comment type="caution">
    <text evidence="3">The sequence shown here is derived from an EMBL/GenBank/DDBJ whole genome shotgun (WGS) entry which is preliminary data.</text>
</comment>
<evidence type="ECO:0000256" key="1">
    <source>
        <dbReference type="SAM" id="MobiDB-lite"/>
    </source>
</evidence>
<reference evidence="3" key="1">
    <citation type="submission" date="2021-02" db="EMBL/GenBank/DDBJ databases">
        <authorList>
            <person name="Nowell W R."/>
        </authorList>
    </citation>
    <scope>NUCLEOTIDE SEQUENCE</scope>
</reference>
<name>A0A819LMR8_9BILA</name>
<accession>A0A819LMR8</accession>
<sequence length="377" mass="43898">MDGYFYWKLDKEKSIFGTIFREHMLYFQSVAHYYLNTSQLPNDVLSYTDQDFYNFVEMFLGKLHARLLSYLHISSVPCYLLTENPCAILTLDIDDEVLEQLSQETCIKLKNNQLIVKPGVENSFKCLKELLKKKIEEHMKTTKRNIKQQVITVANTNSTQSFSLSSSMSTSSPSLFTSSCSPLTIDKHHQYLLNCIRQWCIDNKANLQFNEFELKEDVDFTLIFSNINNFLEISIQCKCGSKINLGKNAEKFQLSNYYKHLKDTRCSHMNALKKKEQEQMQNRQHTGPGGNQSDDAWISTGVKSWNKIKGSQGARKKGKIYVHNSSTVHQSSFQRYLIFKQRKSNVDYMLDKNLQHQQQQKIQEKKSNEEIIEILID</sequence>
<feature type="non-terminal residue" evidence="3">
    <location>
        <position position="1"/>
    </location>
</feature>
<dbReference type="OrthoDB" id="10057356at2759"/>
<proteinExistence type="predicted"/>
<dbReference type="EMBL" id="CAJNOO010004646">
    <property type="protein sequence ID" value="CAF1388603.1"/>
    <property type="molecule type" value="Genomic_DNA"/>
</dbReference>
<dbReference type="Proteomes" id="UP000663882">
    <property type="component" value="Unassembled WGS sequence"/>
</dbReference>
<dbReference type="Proteomes" id="UP000663823">
    <property type="component" value="Unassembled WGS sequence"/>
</dbReference>
<evidence type="ECO:0000313" key="3">
    <source>
        <dbReference type="EMBL" id="CAF3967863.1"/>
    </source>
</evidence>
<evidence type="ECO:0000313" key="4">
    <source>
        <dbReference type="Proteomes" id="UP000663823"/>
    </source>
</evidence>
<protein>
    <submittedName>
        <fullName evidence="3">Uncharacterized protein</fullName>
    </submittedName>
</protein>
<organism evidence="3 4">
    <name type="scientific">Rotaria sordida</name>
    <dbReference type="NCBI Taxonomy" id="392033"/>
    <lineage>
        <taxon>Eukaryota</taxon>
        <taxon>Metazoa</taxon>
        <taxon>Spiralia</taxon>
        <taxon>Gnathifera</taxon>
        <taxon>Rotifera</taxon>
        <taxon>Eurotatoria</taxon>
        <taxon>Bdelloidea</taxon>
        <taxon>Philodinida</taxon>
        <taxon>Philodinidae</taxon>
        <taxon>Rotaria</taxon>
    </lineage>
</organism>
<feature type="region of interest" description="Disordered" evidence="1">
    <location>
        <begin position="274"/>
        <end position="295"/>
    </location>
</feature>
<gene>
    <name evidence="3" type="ORF">OTI717_LOCUS27272</name>
    <name evidence="2" type="ORF">RFH988_LOCUS34231</name>
</gene>
<dbReference type="EMBL" id="CAJOAX010006022">
    <property type="protein sequence ID" value="CAF3967863.1"/>
    <property type="molecule type" value="Genomic_DNA"/>
</dbReference>